<gene>
    <name evidence="2" type="ORF">AAEY27_20790</name>
</gene>
<proteinExistence type="predicted"/>
<dbReference type="RefSeq" id="WP_342322677.1">
    <property type="nucleotide sequence ID" value="NZ_CP151800.1"/>
</dbReference>
<evidence type="ECO:0000256" key="1">
    <source>
        <dbReference type="SAM" id="Phobius"/>
    </source>
</evidence>
<name>A0ABZ3B4A9_9ENTR</name>
<organism evidence="2 3">
    <name type="scientific">Kosakonia calanthes</name>
    <dbReference type="NCBI Taxonomy" id="3139408"/>
    <lineage>
        <taxon>Bacteria</taxon>
        <taxon>Pseudomonadati</taxon>
        <taxon>Pseudomonadota</taxon>
        <taxon>Gammaproteobacteria</taxon>
        <taxon>Enterobacterales</taxon>
        <taxon>Enterobacteriaceae</taxon>
        <taxon>Kosakonia</taxon>
    </lineage>
</organism>
<feature type="transmembrane region" description="Helical" evidence="1">
    <location>
        <begin position="7"/>
        <end position="25"/>
    </location>
</feature>
<keyword evidence="1" id="KW-0472">Membrane</keyword>
<evidence type="ECO:0000313" key="2">
    <source>
        <dbReference type="EMBL" id="WZV98047.1"/>
    </source>
</evidence>
<dbReference type="Proteomes" id="UP001466893">
    <property type="component" value="Chromosome"/>
</dbReference>
<keyword evidence="1" id="KW-0812">Transmembrane</keyword>
<dbReference type="EMBL" id="CP151800">
    <property type="protein sequence ID" value="WZV98047.1"/>
    <property type="molecule type" value="Genomic_DNA"/>
</dbReference>
<reference evidence="2 3" key="1">
    <citation type="submission" date="2024-04" db="EMBL/GenBank/DDBJ databases">
        <title>Kosakonia calanthae sp. nov., a halophilic bacterium isolated from leaves of Calanthe tiplacata.</title>
        <authorList>
            <person name="Wu P."/>
        </authorList>
    </citation>
    <scope>NUCLEOTIDE SEQUENCE [LARGE SCALE GENOMIC DNA]</scope>
    <source>
        <strain evidence="2 3">BYX6</strain>
    </source>
</reference>
<evidence type="ECO:0000313" key="3">
    <source>
        <dbReference type="Proteomes" id="UP001466893"/>
    </source>
</evidence>
<protein>
    <submittedName>
        <fullName evidence="2">Uncharacterized protein</fullName>
    </submittedName>
</protein>
<accession>A0ABZ3B4A9</accession>
<feature type="transmembrane region" description="Helical" evidence="1">
    <location>
        <begin position="45"/>
        <end position="74"/>
    </location>
</feature>
<keyword evidence="3" id="KW-1185">Reference proteome</keyword>
<feature type="transmembrane region" description="Helical" evidence="1">
    <location>
        <begin position="95"/>
        <end position="114"/>
    </location>
</feature>
<sequence length="157" mass="17307">MNLRNKIFVFWGIMDVLAVVGYLFFSLQSGNVPFYSDISAFYTNYAQLGVSGFAGGIIQLLFFVNIALIVSLLFSAWSFIAKKDINTVFFIAQEIARVFSLKCSIALIPQIMHLSGFGSAWGAILLFILSEALKIGSIVWLKRNRNAHSDAAIPGNS</sequence>
<feature type="transmembrane region" description="Helical" evidence="1">
    <location>
        <begin position="120"/>
        <end position="141"/>
    </location>
</feature>
<keyword evidence="1" id="KW-1133">Transmembrane helix</keyword>